<feature type="domain" description="Menorin-like" evidence="2">
    <location>
        <begin position="18"/>
        <end position="236"/>
    </location>
</feature>
<proteinExistence type="inferred from homology"/>
<evidence type="ECO:0000256" key="1">
    <source>
        <dbReference type="ARBA" id="ARBA00044953"/>
    </source>
</evidence>
<sequence>MSDHTLRYFSLRHGRRRDAADVTWSHAVNSRSRLAEALTGPTHMMEADVIIRGADPKEPIMAHPPDTDSDITLKEWLEALGGSDKGVKLDFKSLEAVSPSVVLLEDVYRSNRPVWVNADVLPGPGGLASPLDPLAFLSSVSTLPPHTVLSLGWTTGWTAGTDNAGYSWDMVRTMEEICRALEHPVTFPVRAALLAASFSQLSWLLQQSDRYTLTVWTGKDDKFPAQDLLAYKANFDSITHLILFCIVQNRKFEICLRGVCTHETSSVPKPSHQHRN</sequence>
<dbReference type="PANTHER" id="PTHR21184">
    <property type="entry name" value="MENORIN (DENDRITIC BRANCHING PROTEIN)"/>
    <property type="match status" value="1"/>
</dbReference>
<protein>
    <recommendedName>
        <fullName evidence="2">Menorin-like domain-containing protein</fullName>
    </recommendedName>
</protein>
<organism evidence="3 4">
    <name type="scientific">Gasterosteus aculeatus aculeatus</name>
    <name type="common">three-spined stickleback</name>
    <dbReference type="NCBI Taxonomy" id="481459"/>
    <lineage>
        <taxon>Eukaryota</taxon>
        <taxon>Metazoa</taxon>
        <taxon>Chordata</taxon>
        <taxon>Craniata</taxon>
        <taxon>Vertebrata</taxon>
        <taxon>Euteleostomi</taxon>
        <taxon>Actinopterygii</taxon>
        <taxon>Neopterygii</taxon>
        <taxon>Teleostei</taxon>
        <taxon>Neoteleostei</taxon>
        <taxon>Acanthomorphata</taxon>
        <taxon>Eupercaria</taxon>
        <taxon>Perciformes</taxon>
        <taxon>Cottioidei</taxon>
        <taxon>Gasterosteales</taxon>
        <taxon>Gasterosteidae</taxon>
        <taxon>Gasterosteus</taxon>
    </lineage>
</organism>
<evidence type="ECO:0000313" key="4">
    <source>
        <dbReference type="Proteomes" id="UP000007635"/>
    </source>
</evidence>
<dbReference type="OMA" id="GFTLWWA"/>
<evidence type="ECO:0000259" key="2">
    <source>
        <dbReference type="Pfam" id="PF10223"/>
    </source>
</evidence>
<reference evidence="3" key="2">
    <citation type="submission" date="2025-08" db="UniProtKB">
        <authorList>
            <consortium name="Ensembl"/>
        </authorList>
    </citation>
    <scope>IDENTIFICATION</scope>
</reference>
<dbReference type="Ensembl" id="ENSGACT00000004892.2">
    <property type="protein sequence ID" value="ENSGACP00000004878.2"/>
    <property type="gene ID" value="ENSGACG00000003714.2"/>
</dbReference>
<dbReference type="FunCoup" id="G3NHR8">
    <property type="interactions" value="240"/>
</dbReference>
<dbReference type="Pfam" id="PF10223">
    <property type="entry name" value="Menorin_N"/>
    <property type="match status" value="1"/>
</dbReference>
<name>G3NHR8_GASAC</name>
<dbReference type="STRING" id="69293.ENSGACP00000004878"/>
<evidence type="ECO:0000313" key="3">
    <source>
        <dbReference type="Ensembl" id="ENSGACP00000004878.2"/>
    </source>
</evidence>
<dbReference type="InParanoid" id="G3NHR8"/>
<dbReference type="Bgee" id="ENSGACG00000003714">
    <property type="expression patterns" value="Expressed in muscle tissue and 12 other cell types or tissues"/>
</dbReference>
<dbReference type="GeneTree" id="ENSGT00530000063681"/>
<dbReference type="Proteomes" id="UP000007635">
    <property type="component" value="Chromosome XIII"/>
</dbReference>
<comment type="similarity">
    <text evidence="1">Belongs to the menorin family.</text>
</comment>
<dbReference type="GO" id="GO:0005615">
    <property type="term" value="C:extracellular space"/>
    <property type="evidence" value="ECO:0007669"/>
    <property type="project" value="TreeGrafter"/>
</dbReference>
<dbReference type="InterPro" id="IPR019356">
    <property type="entry name" value="Menorin_dom"/>
</dbReference>
<dbReference type="AlphaFoldDB" id="G3NHR8"/>
<accession>G3NHR8</accession>
<reference evidence="3 4" key="1">
    <citation type="journal article" date="2021" name="G3 (Bethesda)">
        <title>Improved contiguity of the threespine stickleback genome using long-read sequencing.</title>
        <authorList>
            <person name="Nath S."/>
            <person name="Shaw D.E."/>
            <person name="White M.A."/>
        </authorList>
    </citation>
    <scope>NUCLEOTIDE SEQUENCE [LARGE SCALE GENOMIC DNA]</scope>
    <source>
        <strain evidence="3 4">Lake Benthic</strain>
    </source>
</reference>
<dbReference type="eggNOG" id="KOG3748">
    <property type="taxonomic scope" value="Eukaryota"/>
</dbReference>
<dbReference type="PANTHER" id="PTHR21184:SF3">
    <property type="entry name" value="PROTEIN FAM151B"/>
    <property type="match status" value="1"/>
</dbReference>
<reference evidence="3" key="3">
    <citation type="submission" date="2025-09" db="UniProtKB">
        <authorList>
            <consortium name="Ensembl"/>
        </authorList>
    </citation>
    <scope>IDENTIFICATION</scope>
</reference>
<keyword evidence="4" id="KW-1185">Reference proteome</keyword>